<evidence type="ECO:0000256" key="2">
    <source>
        <dbReference type="SAM" id="Phobius"/>
    </source>
</evidence>
<evidence type="ECO:0000313" key="3">
    <source>
        <dbReference type="EMBL" id="BBC61808.1"/>
    </source>
</evidence>
<dbReference type="AlphaFoldDB" id="A0A2Z5Y4V5"/>
<evidence type="ECO:0000313" key="4">
    <source>
        <dbReference type="Proteomes" id="UP000269226"/>
    </source>
</evidence>
<sequence>MSNEITVNGVLVVNEEQEKVNSQPTTTTSSSSTHVVKEKNDQKEKIAVIEKQIDTTFPQTNELDGSTPTLIGILCILLCLIYKIKNWLTH</sequence>
<keyword evidence="3" id="KW-0614">Plasmid</keyword>
<protein>
    <submittedName>
        <fullName evidence="3">Uncharacterized protein</fullName>
    </submittedName>
</protein>
<geneLocation type="plasmid" evidence="4">
    <name>pmp1 dat561 dna</name>
</geneLocation>
<keyword evidence="2" id="KW-0812">Transmembrane</keyword>
<organism evidence="3 4">
    <name type="scientific">Melissococcus plutonius</name>
    <dbReference type="NCBI Taxonomy" id="33970"/>
    <lineage>
        <taxon>Bacteria</taxon>
        <taxon>Bacillati</taxon>
        <taxon>Bacillota</taxon>
        <taxon>Bacilli</taxon>
        <taxon>Lactobacillales</taxon>
        <taxon>Enterococcaceae</taxon>
        <taxon>Melissococcus</taxon>
    </lineage>
</organism>
<dbReference type="EMBL" id="AP018493">
    <property type="protein sequence ID" value="BBC61808.1"/>
    <property type="molecule type" value="Genomic_DNA"/>
</dbReference>
<keyword evidence="2" id="KW-1133">Transmembrane helix</keyword>
<dbReference type="RefSeq" id="WP_014868561.1">
    <property type="nucleotide sequence ID" value="NZ_AP018493.1"/>
</dbReference>
<keyword evidence="2" id="KW-0472">Membrane</keyword>
<name>A0A2Z5Y4V5_9ENTE</name>
<feature type="transmembrane region" description="Helical" evidence="2">
    <location>
        <begin position="65"/>
        <end position="84"/>
    </location>
</feature>
<feature type="region of interest" description="Disordered" evidence="1">
    <location>
        <begin position="16"/>
        <end position="39"/>
    </location>
</feature>
<dbReference type="GeneID" id="39499585"/>
<evidence type="ECO:0000256" key="1">
    <source>
        <dbReference type="SAM" id="MobiDB-lite"/>
    </source>
</evidence>
<reference evidence="3 4" key="1">
    <citation type="submission" date="2018-01" db="EMBL/GenBank/DDBJ databases">
        <title>Whole genome sequence of Melissococcus plutonius DAT561.</title>
        <authorList>
            <person name="Okumura K."/>
            <person name="Takamatsu D."/>
            <person name="Okura M."/>
        </authorList>
    </citation>
    <scope>NUCLEOTIDE SEQUENCE [LARGE SCALE GENOMIC DNA]</scope>
    <source>
        <strain evidence="3 4">DAT561</strain>
        <plasmid evidence="4">pmp1 dat561 dna</plasmid>
    </source>
</reference>
<dbReference type="Proteomes" id="UP000269226">
    <property type="component" value="Plasmid pMP1"/>
</dbReference>
<accession>A0A2Z5Y4V5</accession>
<gene>
    <name evidence="3" type="ORF">DAT561_p1106</name>
</gene>
<proteinExistence type="predicted"/>